<dbReference type="Proteomes" id="UP001285908">
    <property type="component" value="Unassembled WGS sequence"/>
</dbReference>
<evidence type="ECO:0000256" key="2">
    <source>
        <dbReference type="SAM" id="Phobius"/>
    </source>
</evidence>
<feature type="transmembrane region" description="Helical" evidence="2">
    <location>
        <begin position="171"/>
        <end position="194"/>
    </location>
</feature>
<organism evidence="4 5">
    <name type="scientific">Neurospora hispaniola</name>
    <dbReference type="NCBI Taxonomy" id="588809"/>
    <lineage>
        <taxon>Eukaryota</taxon>
        <taxon>Fungi</taxon>
        <taxon>Dikarya</taxon>
        <taxon>Ascomycota</taxon>
        <taxon>Pezizomycotina</taxon>
        <taxon>Sordariomycetes</taxon>
        <taxon>Sordariomycetidae</taxon>
        <taxon>Sordariales</taxon>
        <taxon>Sordariaceae</taxon>
        <taxon>Neurospora</taxon>
    </lineage>
</organism>
<evidence type="ECO:0000313" key="4">
    <source>
        <dbReference type="EMBL" id="KAK3497506.1"/>
    </source>
</evidence>
<feature type="signal peptide" evidence="3">
    <location>
        <begin position="1"/>
        <end position="21"/>
    </location>
</feature>
<keyword evidence="2" id="KW-0812">Transmembrane</keyword>
<feature type="chain" id="PRO_5042591244" description="Extracellular membrane protein CFEM domain-containing protein" evidence="3">
    <location>
        <begin position="22"/>
        <end position="240"/>
    </location>
</feature>
<proteinExistence type="predicted"/>
<name>A0AAJ0ID41_9PEZI</name>
<dbReference type="RefSeq" id="XP_062695770.1">
    <property type="nucleotide sequence ID" value="XM_062841896.1"/>
</dbReference>
<evidence type="ECO:0000256" key="3">
    <source>
        <dbReference type="SAM" id="SignalP"/>
    </source>
</evidence>
<comment type="caution">
    <text evidence="4">The sequence shown here is derived from an EMBL/GenBank/DDBJ whole genome shotgun (WGS) entry which is preliminary data.</text>
</comment>
<accession>A0AAJ0ID41</accession>
<keyword evidence="2" id="KW-0472">Membrane</keyword>
<dbReference type="AlphaFoldDB" id="A0AAJ0ID41"/>
<dbReference type="GeneID" id="87879518"/>
<sequence length="240" mass="25509">MAAKFTITLLITLSLTTHIKADIPVSIFSYTPYLRQRECVKDCIWRSGPTAEDLIIALGCRGPWVNECYCSGNDDYEHASTASSFLRSCVAKSCRTSSTDSLVTSAFDLYDEYCAEAGMAVPLVVASPTRTEDKVTDVVTGSGGDREPTAGGGSDSGMSNTGSGLSTGVKVGIAVGSAAAVLALVASAVITWRLKVNARVSPPRRRNVTEVRTNDTGKTKIPRLQIIRHPGLPAATTRYN</sequence>
<evidence type="ECO:0000256" key="1">
    <source>
        <dbReference type="SAM" id="MobiDB-lite"/>
    </source>
</evidence>
<protein>
    <recommendedName>
        <fullName evidence="6">Extracellular membrane protein CFEM domain-containing protein</fullName>
    </recommendedName>
</protein>
<reference evidence="4 5" key="1">
    <citation type="journal article" date="2023" name="Mol. Phylogenet. Evol.">
        <title>Genome-scale phylogeny and comparative genomics of the fungal order Sordariales.</title>
        <authorList>
            <person name="Hensen N."/>
            <person name="Bonometti L."/>
            <person name="Westerberg I."/>
            <person name="Brannstrom I.O."/>
            <person name="Guillou S."/>
            <person name="Cros-Aarteil S."/>
            <person name="Calhoun S."/>
            <person name="Haridas S."/>
            <person name="Kuo A."/>
            <person name="Mondo S."/>
            <person name="Pangilinan J."/>
            <person name="Riley R."/>
            <person name="LaButti K."/>
            <person name="Andreopoulos B."/>
            <person name="Lipzen A."/>
            <person name="Chen C."/>
            <person name="Yan M."/>
            <person name="Daum C."/>
            <person name="Ng V."/>
            <person name="Clum A."/>
            <person name="Steindorff A."/>
            <person name="Ohm R.A."/>
            <person name="Martin F."/>
            <person name="Silar P."/>
            <person name="Natvig D.O."/>
            <person name="Lalanne C."/>
            <person name="Gautier V."/>
            <person name="Ament-Velasquez S.L."/>
            <person name="Kruys A."/>
            <person name="Hutchinson M.I."/>
            <person name="Powell A.J."/>
            <person name="Barry K."/>
            <person name="Miller A.N."/>
            <person name="Grigoriev I.V."/>
            <person name="Debuchy R."/>
            <person name="Gladieux P."/>
            <person name="Hiltunen Thoren M."/>
            <person name="Johannesson H."/>
        </authorList>
    </citation>
    <scope>NUCLEOTIDE SEQUENCE [LARGE SCALE GENOMIC DNA]</scope>
    <source>
        <strain evidence="4 5">FGSC 10403</strain>
    </source>
</reference>
<keyword evidence="3" id="KW-0732">Signal</keyword>
<evidence type="ECO:0008006" key="6">
    <source>
        <dbReference type="Google" id="ProtNLM"/>
    </source>
</evidence>
<evidence type="ECO:0000313" key="5">
    <source>
        <dbReference type="Proteomes" id="UP001285908"/>
    </source>
</evidence>
<keyword evidence="2" id="KW-1133">Transmembrane helix</keyword>
<feature type="region of interest" description="Disordered" evidence="1">
    <location>
        <begin position="134"/>
        <end position="161"/>
    </location>
</feature>
<keyword evidence="5" id="KW-1185">Reference proteome</keyword>
<gene>
    <name evidence="4" type="ORF">B0T23DRAFT_85619</name>
</gene>
<dbReference type="EMBL" id="JAULSX010000002">
    <property type="protein sequence ID" value="KAK3497506.1"/>
    <property type="molecule type" value="Genomic_DNA"/>
</dbReference>